<feature type="chain" id="PRO_5043899198" description="Post-SET domain-containing protein" evidence="2">
    <location>
        <begin position="17"/>
        <end position="151"/>
    </location>
</feature>
<feature type="domain" description="Post-SET" evidence="3">
    <location>
        <begin position="62"/>
        <end position="78"/>
    </location>
</feature>
<dbReference type="InterPro" id="IPR003616">
    <property type="entry name" value="Post-SET_dom"/>
</dbReference>
<evidence type="ECO:0000313" key="4">
    <source>
        <dbReference type="EMBL" id="GMT36883.1"/>
    </source>
</evidence>
<evidence type="ECO:0000259" key="3">
    <source>
        <dbReference type="PROSITE" id="PS50868"/>
    </source>
</evidence>
<dbReference type="EMBL" id="BTSY01000007">
    <property type="protein sequence ID" value="GMT36883.1"/>
    <property type="molecule type" value="Genomic_DNA"/>
</dbReference>
<feature type="signal peptide" evidence="2">
    <location>
        <begin position="1"/>
        <end position="16"/>
    </location>
</feature>
<accession>A0AAV5X2Q1</accession>
<proteinExistence type="predicted"/>
<feature type="non-terminal residue" evidence="4">
    <location>
        <position position="1"/>
    </location>
</feature>
<comment type="caution">
    <text evidence="4">The sequence shown here is derived from an EMBL/GenBank/DDBJ whole genome shotgun (WGS) entry which is preliminary data.</text>
</comment>
<evidence type="ECO:0000256" key="2">
    <source>
        <dbReference type="SAM" id="SignalP"/>
    </source>
</evidence>
<sequence length="151" mass="16830">TMRLLLLLALASVASANIFEDAYHGVKQFLGFEDEPEQPVIDNGAIESPKDDPAAVEPAKREKRSCGCGSPNCPHSVDKKYLPLFHKLHRGQCGCKHTKPCGCPKPCGCHNHPHHPCPHGHNHGGYPHQHDGHPHYPYYDDNNNHGYPHHY</sequence>
<organism evidence="4 5">
    <name type="scientific">Pristionchus fissidentatus</name>
    <dbReference type="NCBI Taxonomy" id="1538716"/>
    <lineage>
        <taxon>Eukaryota</taxon>
        <taxon>Metazoa</taxon>
        <taxon>Ecdysozoa</taxon>
        <taxon>Nematoda</taxon>
        <taxon>Chromadorea</taxon>
        <taxon>Rhabditida</taxon>
        <taxon>Rhabditina</taxon>
        <taxon>Diplogasteromorpha</taxon>
        <taxon>Diplogasteroidea</taxon>
        <taxon>Neodiplogasteridae</taxon>
        <taxon>Pristionchus</taxon>
    </lineage>
</organism>
<gene>
    <name evidence="4" type="ORF">PFISCL1PPCAC_28180</name>
</gene>
<dbReference type="GO" id="GO:0003824">
    <property type="term" value="F:catalytic activity"/>
    <property type="evidence" value="ECO:0007669"/>
    <property type="project" value="UniProtKB-ARBA"/>
</dbReference>
<reference evidence="4" key="1">
    <citation type="submission" date="2023-10" db="EMBL/GenBank/DDBJ databases">
        <title>Genome assembly of Pristionchus species.</title>
        <authorList>
            <person name="Yoshida K."/>
            <person name="Sommer R.J."/>
        </authorList>
    </citation>
    <scope>NUCLEOTIDE SEQUENCE</scope>
    <source>
        <strain evidence="4">RS5133</strain>
    </source>
</reference>
<name>A0AAV5X2Q1_9BILA</name>
<feature type="region of interest" description="Disordered" evidence="1">
    <location>
        <begin position="42"/>
        <end position="70"/>
    </location>
</feature>
<dbReference type="Proteomes" id="UP001432322">
    <property type="component" value="Unassembled WGS sequence"/>
</dbReference>
<keyword evidence="2" id="KW-0732">Signal</keyword>
<evidence type="ECO:0000313" key="5">
    <source>
        <dbReference type="Proteomes" id="UP001432322"/>
    </source>
</evidence>
<evidence type="ECO:0000256" key="1">
    <source>
        <dbReference type="SAM" id="MobiDB-lite"/>
    </source>
</evidence>
<dbReference type="PROSITE" id="PS50868">
    <property type="entry name" value="POST_SET"/>
    <property type="match status" value="1"/>
</dbReference>
<keyword evidence="5" id="KW-1185">Reference proteome</keyword>
<dbReference type="AlphaFoldDB" id="A0AAV5X2Q1"/>
<protein>
    <recommendedName>
        <fullName evidence="3">Post-SET domain-containing protein</fullName>
    </recommendedName>
</protein>